<organism evidence="6 7">
    <name type="scientific">Dipteronia dyeriana</name>
    <dbReference type="NCBI Taxonomy" id="168575"/>
    <lineage>
        <taxon>Eukaryota</taxon>
        <taxon>Viridiplantae</taxon>
        <taxon>Streptophyta</taxon>
        <taxon>Embryophyta</taxon>
        <taxon>Tracheophyta</taxon>
        <taxon>Spermatophyta</taxon>
        <taxon>Magnoliopsida</taxon>
        <taxon>eudicotyledons</taxon>
        <taxon>Gunneridae</taxon>
        <taxon>Pentapetalae</taxon>
        <taxon>rosids</taxon>
        <taxon>malvids</taxon>
        <taxon>Sapindales</taxon>
        <taxon>Sapindaceae</taxon>
        <taxon>Hippocastanoideae</taxon>
        <taxon>Acereae</taxon>
        <taxon>Dipteronia</taxon>
    </lineage>
</organism>
<dbReference type="Proteomes" id="UP001280121">
    <property type="component" value="Unassembled WGS sequence"/>
</dbReference>
<dbReference type="EMBL" id="JANJYI010000006">
    <property type="protein sequence ID" value="KAK2643873.1"/>
    <property type="molecule type" value="Genomic_DNA"/>
</dbReference>
<proteinExistence type="inferred from homology"/>
<keyword evidence="5" id="KW-0732">Signal</keyword>
<evidence type="ECO:0000256" key="1">
    <source>
        <dbReference type="ARBA" id="ARBA00004613"/>
    </source>
</evidence>
<keyword evidence="4" id="KW-0964">Secreted</keyword>
<evidence type="ECO:0008006" key="8">
    <source>
        <dbReference type="Google" id="ProtNLM"/>
    </source>
</evidence>
<sequence>MTPFSKQNKKTTKLMMISYILQIVIVALLFNMGQTQTAVEGSGDVLATVHVRNGLPEEEEPKAMQLDCSSEDKIEIYQDLAVGDEYSWSVKVKEIYSCGSIWGNYVGSWDAFQPSRDANHTSVFWLVKRNGFFLSWDNSTWIRRYTWGFE</sequence>
<gene>
    <name evidence="6" type="ORF">Ddye_019068</name>
</gene>
<evidence type="ECO:0000256" key="4">
    <source>
        <dbReference type="ARBA" id="ARBA00022525"/>
    </source>
</evidence>
<dbReference type="PANTHER" id="PTHR35630:SF1">
    <property type="entry name" value="LEGUMINOSIN GROUP486 SECRETED PEPTIDE"/>
    <property type="match status" value="1"/>
</dbReference>
<evidence type="ECO:0000313" key="7">
    <source>
        <dbReference type="Proteomes" id="UP001280121"/>
    </source>
</evidence>
<protein>
    <recommendedName>
        <fullName evidence="8">Plant self-incompatibility S1</fullName>
    </recommendedName>
</protein>
<evidence type="ECO:0000256" key="2">
    <source>
        <dbReference type="ARBA" id="ARBA00005581"/>
    </source>
</evidence>
<comment type="similarity">
    <text evidence="2">Belongs to the plant self-incompatibility (S1) protein family.</text>
</comment>
<comment type="subcellular location">
    <subcellularLocation>
        <location evidence="1">Secreted</location>
    </subcellularLocation>
</comment>
<dbReference type="InterPro" id="IPR010264">
    <property type="entry name" value="Self-incomp_S1"/>
</dbReference>
<name>A0AAD9TXP3_9ROSI</name>
<comment type="caution">
    <text evidence="6">The sequence shown here is derived from an EMBL/GenBank/DDBJ whole genome shotgun (WGS) entry which is preliminary data.</text>
</comment>
<evidence type="ECO:0000256" key="5">
    <source>
        <dbReference type="ARBA" id="ARBA00022729"/>
    </source>
</evidence>
<dbReference type="PANTHER" id="PTHR35630">
    <property type="entry name" value="LEGUMINOSIN GROUP486 SECRETED PEPTIDE"/>
    <property type="match status" value="1"/>
</dbReference>
<evidence type="ECO:0000313" key="6">
    <source>
        <dbReference type="EMBL" id="KAK2643873.1"/>
    </source>
</evidence>
<dbReference type="AlphaFoldDB" id="A0AAD9TXP3"/>
<keyword evidence="7" id="KW-1185">Reference proteome</keyword>
<dbReference type="GO" id="GO:0060320">
    <property type="term" value="P:rejection of self pollen"/>
    <property type="evidence" value="ECO:0007669"/>
    <property type="project" value="UniProtKB-KW"/>
</dbReference>
<accession>A0AAD9TXP3</accession>
<reference evidence="6" key="1">
    <citation type="journal article" date="2023" name="Plant J.">
        <title>Genome sequences and population genomics provide insights into the demographic history, inbreeding, and mutation load of two 'living fossil' tree species of Dipteronia.</title>
        <authorList>
            <person name="Feng Y."/>
            <person name="Comes H.P."/>
            <person name="Chen J."/>
            <person name="Zhu S."/>
            <person name="Lu R."/>
            <person name="Zhang X."/>
            <person name="Li P."/>
            <person name="Qiu J."/>
            <person name="Olsen K.M."/>
            <person name="Qiu Y."/>
        </authorList>
    </citation>
    <scope>NUCLEOTIDE SEQUENCE</scope>
    <source>
        <strain evidence="6">KIB01</strain>
    </source>
</reference>
<dbReference type="GO" id="GO:0005576">
    <property type="term" value="C:extracellular region"/>
    <property type="evidence" value="ECO:0007669"/>
    <property type="project" value="UniProtKB-SubCell"/>
</dbReference>
<evidence type="ECO:0000256" key="3">
    <source>
        <dbReference type="ARBA" id="ARBA00022471"/>
    </source>
</evidence>
<dbReference type="Pfam" id="PF05938">
    <property type="entry name" value="Self-incomp_S1"/>
    <property type="match status" value="1"/>
</dbReference>
<keyword evidence="3" id="KW-0713">Self-incompatibility</keyword>